<feature type="compositionally biased region" description="Polar residues" evidence="1">
    <location>
        <begin position="445"/>
        <end position="454"/>
    </location>
</feature>
<feature type="compositionally biased region" description="Low complexity" evidence="1">
    <location>
        <begin position="411"/>
        <end position="434"/>
    </location>
</feature>
<protein>
    <submittedName>
        <fullName evidence="3">RSD-2 domain-containing protein</fullName>
    </submittedName>
</protein>
<reference evidence="3" key="2">
    <citation type="submission" date="2022-06" db="UniProtKB">
        <authorList>
            <consortium name="EnsemblMetazoa"/>
        </authorList>
    </citation>
    <scope>IDENTIFICATION</scope>
    <source>
        <strain evidence="3">DF5081</strain>
    </source>
</reference>
<accession>A0A8R1DEL1</accession>
<dbReference type="AlphaFoldDB" id="A0A8R1DEL1"/>
<dbReference type="Proteomes" id="UP000005237">
    <property type="component" value="Unassembled WGS sequence"/>
</dbReference>
<evidence type="ECO:0000313" key="4">
    <source>
        <dbReference type="Proteomes" id="UP000005237"/>
    </source>
</evidence>
<dbReference type="EnsemblMetazoa" id="CJA00453.1">
    <property type="protein sequence ID" value="CJA00453.1"/>
    <property type="gene ID" value="WBGene00119657"/>
</dbReference>
<organism evidence="3 4">
    <name type="scientific">Caenorhabditis japonica</name>
    <dbReference type="NCBI Taxonomy" id="281687"/>
    <lineage>
        <taxon>Eukaryota</taxon>
        <taxon>Metazoa</taxon>
        <taxon>Ecdysozoa</taxon>
        <taxon>Nematoda</taxon>
        <taxon>Chromadorea</taxon>
        <taxon>Rhabditida</taxon>
        <taxon>Rhabditina</taxon>
        <taxon>Rhabditomorpha</taxon>
        <taxon>Rhabditoidea</taxon>
        <taxon>Rhabditidae</taxon>
        <taxon>Peloderinae</taxon>
        <taxon>Caenorhabditis</taxon>
    </lineage>
</organism>
<proteinExistence type="predicted"/>
<feature type="region of interest" description="Disordered" evidence="1">
    <location>
        <begin position="201"/>
        <end position="220"/>
    </location>
</feature>
<feature type="region of interest" description="Disordered" evidence="1">
    <location>
        <begin position="411"/>
        <end position="477"/>
    </location>
</feature>
<keyword evidence="4" id="KW-1185">Reference proteome</keyword>
<sequence>MSQSQGSKKELELSALVLDPCPKMGSKEIICYETNQLRLLRVNWTDQADDDIHRYDTLQFITDGDDGVQCIVKPGTTPRITSPPANGLVLRPDRSVKIEAYVAFSSDRDHLSHNKSVAVSDQYGYIQLPPDCDKDRQYWEEQTIYKVEIVISQFTDPVQPIFKVVSPLVTKFQRTQAADEMFFSTIRKFENQYAKNFRENHLGSTHAPRGTSLKERKAETRNIKPGARRLTRDEVKQRVDAVVLHLQPQYGGVCGVVSTPLGEADLTTMTITGAEREEDSEAGQAVRVGDWIKVKLEYREKQRHLFASKIMSRERIPLVLRMVNDEFGQIQVLHGPFNKNSLRYDHHEQGIRYYKHPRLGHVEVDATFYNDEASVFDVEYRRVRRPTEQIVGNASIWVYWYISKRLEDVEQPSQQSGPRGQQQVHGCAASSSSSDISPVIREADNMSTRGSSYASVPPASRPDSMMGSIGEGFRQQS</sequence>
<reference evidence="4" key="1">
    <citation type="submission" date="2010-08" db="EMBL/GenBank/DDBJ databases">
        <authorList>
            <consortium name="Caenorhabditis japonica Sequencing Consortium"/>
            <person name="Wilson R.K."/>
        </authorList>
    </citation>
    <scope>NUCLEOTIDE SEQUENCE [LARGE SCALE GENOMIC DNA]</scope>
    <source>
        <strain evidence="4">DF5081</strain>
    </source>
</reference>
<evidence type="ECO:0000259" key="2">
    <source>
        <dbReference type="Pfam" id="PF07547"/>
    </source>
</evidence>
<name>A0A8R1DEL1_CAEJA</name>
<dbReference type="InterPro" id="IPR011508">
    <property type="entry name" value="RSD-2_N"/>
</dbReference>
<feature type="domain" description="RSD-2 N-terminal" evidence="2">
    <location>
        <begin position="104"/>
        <end position="191"/>
    </location>
</feature>
<evidence type="ECO:0000313" key="3">
    <source>
        <dbReference type="EnsemblMetazoa" id="CJA00453.1"/>
    </source>
</evidence>
<dbReference type="Pfam" id="PF07547">
    <property type="entry name" value="RSD-2"/>
    <property type="match status" value="1"/>
</dbReference>
<evidence type="ECO:0000256" key="1">
    <source>
        <dbReference type="SAM" id="MobiDB-lite"/>
    </source>
</evidence>